<evidence type="ECO:0000313" key="2">
    <source>
        <dbReference type="Proteomes" id="UP000626210"/>
    </source>
</evidence>
<name>A0ABQ3G5K3_9BURK</name>
<protein>
    <submittedName>
        <fullName evidence="1">Uncharacterized protein</fullName>
    </submittedName>
</protein>
<organism evidence="1 2">
    <name type="scientific">Pseudorhodoferax aquiterrae</name>
    <dbReference type="NCBI Taxonomy" id="747304"/>
    <lineage>
        <taxon>Bacteria</taxon>
        <taxon>Pseudomonadati</taxon>
        <taxon>Pseudomonadota</taxon>
        <taxon>Betaproteobacteria</taxon>
        <taxon>Burkholderiales</taxon>
        <taxon>Comamonadaceae</taxon>
    </lineage>
</organism>
<reference evidence="2" key="1">
    <citation type="journal article" date="2019" name="Int. J. Syst. Evol. Microbiol.">
        <title>The Global Catalogue of Microorganisms (GCM) 10K type strain sequencing project: providing services to taxonomists for standard genome sequencing and annotation.</title>
        <authorList>
            <consortium name="The Broad Institute Genomics Platform"/>
            <consortium name="The Broad Institute Genome Sequencing Center for Infectious Disease"/>
            <person name="Wu L."/>
            <person name="Ma J."/>
        </authorList>
    </citation>
    <scope>NUCLEOTIDE SEQUENCE [LARGE SCALE GENOMIC DNA]</scope>
    <source>
        <strain evidence="2">KCTC 23314</strain>
    </source>
</reference>
<dbReference type="RefSeq" id="WP_189688461.1">
    <property type="nucleotide sequence ID" value="NZ_BMYK01000012.1"/>
</dbReference>
<evidence type="ECO:0000313" key="1">
    <source>
        <dbReference type="EMBL" id="GHC89672.1"/>
    </source>
</evidence>
<dbReference type="Proteomes" id="UP000626210">
    <property type="component" value="Unassembled WGS sequence"/>
</dbReference>
<accession>A0ABQ3G5K3</accession>
<sequence>MATPADQILPFLQHALRQIPQDAEDSRRLDRTLRRMERHPEKGFFQALGRAPAPTCGIWAAYLLSLLQQWQDTRTQDHAVTLPALRELHPSSGDAHCNRLLDALCKVLAALGWSVWEAAEDAGDADVLAHQLASAADALLALGQADQAYDFLSLALYAAGPGMPAERERMARQAIALAQAAQRPHQVAVCTVMLAKAVQEIADSAPDQRLRAFELTEIAIERLQQCPPPWRSPAAHTLLGHVQSRGWLQLLAVPLLLLLEPDQQPPGLAEQLGVAGWLPRVATGRLQDRVERLHDQIGLQRWEIAIDQARHALEAPGATANPRVHPITWTLEHHAHRRAVPHSHSFLRERDFDRHLVELAHETTHVLSYLGHLGAAITCLRLANHDNESVLWSLAVPPGTPREELHRLFAQGPAPLPAGDAGQLLRASVGVELAAKARALQDIWTPWLEGLAVFGETAADPAADPHRIHRVAETLRGLVDFIAPGGDTPAQLQMRLHAHVQEFEQRSAQAIARWSPVRLAQMLRRADAPYFAGYAAVRSVVASWRRTLGAPLSGAQAFDLLLHATRFSTSPAIPDLSLPSDVFEPAARQAMTDWVRGLAGLDAHMLTLYLQAEGGRMLVWDGFRLVPPGPGDAPAVERQAAWVATRMAQALATSTTPHDARERAGWNGPCAALAARYSRAMSAYRRSADGMAAQKRLQGLVDERITLGSLLAIGRTDAAFHLVCDPAAGQSMLMLQLRTTEAHVDTGQPSSNVLWLPISTRAGQAVAEHYTDTAEPRMQVTRVIDLAGLLAPGQPAHLLALRYGEWFSVRGTTPQADALLQADAERAEHLHAMLRMRLHPTPAERMVGEQFFAEDGALERTLGWLADPAPWRDADDPVPAAPWAARIAGVARQALDPAARGARVTAAARAMLAALLPGATDLVRGIVDAGFQQLTAGAPQLRSATIDLLLTTARAPLASADADALAAQLQAQGVALFHTTPAGWDVRPATTEATSP</sequence>
<dbReference type="EMBL" id="BMYK01000012">
    <property type="protein sequence ID" value="GHC89672.1"/>
    <property type="molecule type" value="Genomic_DNA"/>
</dbReference>
<proteinExistence type="predicted"/>
<gene>
    <name evidence="1" type="ORF">GCM10007320_37590</name>
</gene>
<keyword evidence="2" id="KW-1185">Reference proteome</keyword>
<comment type="caution">
    <text evidence="1">The sequence shown here is derived from an EMBL/GenBank/DDBJ whole genome shotgun (WGS) entry which is preliminary data.</text>
</comment>